<sequence>MEKGFEGKVDTLINNLKNFYKIEDNVFLEDFRFALLEKEDIQEAVADKNLECMYKMIVENTPMVGNVECYKVFLLSYSCSFSEGDYIGYVANSN</sequence>
<accession>A0ACC7VJ64</accession>
<organism evidence="1 2">
    <name type="scientific">Pontibacillus yanchengensis</name>
    <dbReference type="NCBI Taxonomy" id="462910"/>
    <lineage>
        <taxon>Bacteria</taxon>
        <taxon>Bacillati</taxon>
        <taxon>Bacillota</taxon>
        <taxon>Bacilli</taxon>
        <taxon>Bacillales</taxon>
        <taxon>Bacillaceae</taxon>
        <taxon>Pontibacillus</taxon>
    </lineage>
</organism>
<keyword evidence="2" id="KW-1185">Reference proteome</keyword>
<comment type="caution">
    <text evidence="1">The sequence shown here is derived from an EMBL/GenBank/DDBJ whole genome shotgun (WGS) entry which is preliminary data.</text>
</comment>
<evidence type="ECO:0000313" key="2">
    <source>
        <dbReference type="Proteomes" id="UP000466692"/>
    </source>
</evidence>
<protein>
    <submittedName>
        <fullName evidence="1">Uncharacterized protein</fullName>
    </submittedName>
</protein>
<proteinExistence type="predicted"/>
<reference evidence="1" key="1">
    <citation type="submission" date="2019-11" db="EMBL/GenBank/DDBJ databases">
        <title>Genome sequences of 17 halophilic strains isolated from different environments.</title>
        <authorList>
            <person name="Furrow R.E."/>
        </authorList>
    </citation>
    <scope>NUCLEOTIDE SEQUENCE</scope>
    <source>
        <strain evidence="1">22510_22_Filter</strain>
    </source>
</reference>
<name>A0ACC7VJ64_9BACI</name>
<dbReference type="Proteomes" id="UP000466692">
    <property type="component" value="Unassembled WGS sequence"/>
</dbReference>
<dbReference type="EMBL" id="WMEU01000003">
    <property type="protein sequence ID" value="MYL54179.1"/>
    <property type="molecule type" value="Genomic_DNA"/>
</dbReference>
<evidence type="ECO:0000313" key="1">
    <source>
        <dbReference type="EMBL" id="MYL54179.1"/>
    </source>
</evidence>
<gene>
    <name evidence="1" type="ORF">GLW08_12610</name>
</gene>